<proteinExistence type="predicted"/>
<dbReference type="Proteomes" id="UP000606044">
    <property type="component" value="Unassembled WGS sequence"/>
</dbReference>
<sequence length="141" mass="14968">MVMVVVGVIVVGVIVVMVGVRIVVGLIVPVPVVIGIMHGRLSVSNRLSARRGSGAGNDSGAKFGRNAAPRHPSRAAAWGKRRPYGKGVRHDALLSTAPAPPSMQRGLTRHMCPEHAGPPVQTLSRPFPCVFFWSIPTPRPT</sequence>
<accession>A0A917BYN6</accession>
<feature type="region of interest" description="Disordered" evidence="1">
    <location>
        <begin position="48"/>
        <end position="84"/>
    </location>
</feature>
<gene>
    <name evidence="3" type="ORF">GCM10007301_21570</name>
</gene>
<protein>
    <submittedName>
        <fullName evidence="3">Uncharacterized protein</fullName>
    </submittedName>
</protein>
<keyword evidence="4" id="KW-1185">Reference proteome</keyword>
<evidence type="ECO:0000313" key="4">
    <source>
        <dbReference type="Proteomes" id="UP000606044"/>
    </source>
</evidence>
<evidence type="ECO:0000256" key="2">
    <source>
        <dbReference type="SAM" id="Phobius"/>
    </source>
</evidence>
<evidence type="ECO:0000313" key="3">
    <source>
        <dbReference type="EMBL" id="GGF61523.1"/>
    </source>
</evidence>
<name>A0A917BYN6_9HYPH</name>
<keyword evidence="2" id="KW-1133">Transmembrane helix</keyword>
<reference evidence="3" key="2">
    <citation type="submission" date="2020-09" db="EMBL/GenBank/DDBJ databases">
        <authorList>
            <person name="Sun Q."/>
            <person name="Sedlacek I."/>
        </authorList>
    </citation>
    <scope>NUCLEOTIDE SEQUENCE</scope>
    <source>
        <strain evidence="3">CCM 7897</strain>
    </source>
</reference>
<feature type="transmembrane region" description="Helical" evidence="2">
    <location>
        <begin position="6"/>
        <end position="36"/>
    </location>
</feature>
<keyword evidence="2" id="KW-0472">Membrane</keyword>
<dbReference type="EMBL" id="BMCT01000002">
    <property type="protein sequence ID" value="GGF61523.1"/>
    <property type="molecule type" value="Genomic_DNA"/>
</dbReference>
<evidence type="ECO:0000256" key="1">
    <source>
        <dbReference type="SAM" id="MobiDB-lite"/>
    </source>
</evidence>
<dbReference type="AlphaFoldDB" id="A0A917BYN6"/>
<organism evidence="3 4">
    <name type="scientific">Azorhizobium oxalatiphilum</name>
    <dbReference type="NCBI Taxonomy" id="980631"/>
    <lineage>
        <taxon>Bacteria</taxon>
        <taxon>Pseudomonadati</taxon>
        <taxon>Pseudomonadota</taxon>
        <taxon>Alphaproteobacteria</taxon>
        <taxon>Hyphomicrobiales</taxon>
        <taxon>Xanthobacteraceae</taxon>
        <taxon>Azorhizobium</taxon>
    </lineage>
</organism>
<comment type="caution">
    <text evidence="3">The sequence shown here is derived from an EMBL/GenBank/DDBJ whole genome shotgun (WGS) entry which is preliminary data.</text>
</comment>
<reference evidence="3" key="1">
    <citation type="journal article" date="2014" name="Int. J. Syst. Evol. Microbiol.">
        <title>Complete genome sequence of Corynebacterium casei LMG S-19264T (=DSM 44701T), isolated from a smear-ripened cheese.</title>
        <authorList>
            <consortium name="US DOE Joint Genome Institute (JGI-PGF)"/>
            <person name="Walter F."/>
            <person name="Albersmeier A."/>
            <person name="Kalinowski J."/>
            <person name="Ruckert C."/>
        </authorList>
    </citation>
    <scope>NUCLEOTIDE SEQUENCE</scope>
    <source>
        <strain evidence="3">CCM 7897</strain>
    </source>
</reference>
<keyword evidence="2" id="KW-0812">Transmembrane</keyword>